<organism evidence="3 4">
    <name type="scientific">Microbacterium protaetiae</name>
    <dbReference type="NCBI Taxonomy" id="2509458"/>
    <lineage>
        <taxon>Bacteria</taxon>
        <taxon>Bacillati</taxon>
        <taxon>Actinomycetota</taxon>
        <taxon>Actinomycetes</taxon>
        <taxon>Micrococcales</taxon>
        <taxon>Microbacteriaceae</taxon>
        <taxon>Microbacterium</taxon>
    </lineage>
</organism>
<dbReference type="InterPro" id="IPR002347">
    <property type="entry name" value="SDR_fam"/>
</dbReference>
<gene>
    <name evidence="3" type="ORF">ET475_05210</name>
</gene>
<evidence type="ECO:0000313" key="4">
    <source>
        <dbReference type="Proteomes" id="UP000293995"/>
    </source>
</evidence>
<dbReference type="SUPFAM" id="SSF51735">
    <property type="entry name" value="NAD(P)-binding Rossmann-fold domains"/>
    <property type="match status" value="1"/>
</dbReference>
<keyword evidence="2" id="KW-0560">Oxidoreductase</keyword>
<protein>
    <submittedName>
        <fullName evidence="3">SDR family NAD(P)-dependent oxidoreductase</fullName>
    </submittedName>
</protein>
<keyword evidence="4" id="KW-1185">Reference proteome</keyword>
<comment type="similarity">
    <text evidence="1">Belongs to the short-chain dehydrogenases/reductases (SDR) family.</text>
</comment>
<evidence type="ECO:0000256" key="2">
    <source>
        <dbReference type="ARBA" id="ARBA00023002"/>
    </source>
</evidence>
<name>A0A4V0YD47_9MICO</name>
<accession>A0A4V0YD47</accession>
<dbReference type="PRINTS" id="PR00081">
    <property type="entry name" value="GDHRDH"/>
</dbReference>
<dbReference type="InterPro" id="IPR036291">
    <property type="entry name" value="NAD(P)-bd_dom_sf"/>
</dbReference>
<dbReference type="EMBL" id="CP035494">
    <property type="protein sequence ID" value="QAY59451.1"/>
    <property type="molecule type" value="Genomic_DNA"/>
</dbReference>
<dbReference type="KEGG" id="mprt:ET475_05210"/>
<dbReference type="Proteomes" id="UP000293995">
    <property type="component" value="Chromosome"/>
</dbReference>
<sequence>MACMTADFAGRTALVTGATGGIGLEIARALAGGGARVILACRDRAKGEKVSAGIPGSMVADLDLARLDSVRAFARALDEPIHLCVLNAGIVLLGDRVRHMTVDGYERHWQTNFLGHAALVRGILPQLRAGNARVALQCSVEAALAHLNWDDLQGERRYGPFRAYGQSKVALGLFGLELARREPALHVALCHPGIAPDTAIAPALRAMLPASLVQWVTRHLGNPPAQAALPAMMAVTADAASGTFYGPGGFLQFWGAPRQLRLYRSLRDEAAARRVWALVDE</sequence>
<dbReference type="AlphaFoldDB" id="A0A4V0YD47"/>
<dbReference type="PANTHER" id="PTHR24320:SF148">
    <property type="entry name" value="NAD(P)-BINDING ROSSMANN-FOLD SUPERFAMILY PROTEIN"/>
    <property type="match status" value="1"/>
</dbReference>
<dbReference type="PANTHER" id="PTHR24320">
    <property type="entry name" value="RETINOL DEHYDROGENASE"/>
    <property type="match status" value="1"/>
</dbReference>
<evidence type="ECO:0000256" key="1">
    <source>
        <dbReference type="ARBA" id="ARBA00006484"/>
    </source>
</evidence>
<dbReference type="GO" id="GO:0016491">
    <property type="term" value="F:oxidoreductase activity"/>
    <property type="evidence" value="ECO:0007669"/>
    <property type="project" value="UniProtKB-KW"/>
</dbReference>
<dbReference type="Pfam" id="PF00106">
    <property type="entry name" value="adh_short"/>
    <property type="match status" value="1"/>
</dbReference>
<proteinExistence type="inferred from homology"/>
<reference evidence="3 4" key="1">
    <citation type="submission" date="2019-01" db="EMBL/GenBank/DDBJ databases">
        <title>Genome sequencing of strain DFW100M-13.</title>
        <authorList>
            <person name="Heo J."/>
            <person name="Kim S.-J."/>
            <person name="Kim J.-S."/>
            <person name="Hong S.-B."/>
            <person name="Kwon S.-W."/>
        </authorList>
    </citation>
    <scope>NUCLEOTIDE SEQUENCE [LARGE SCALE GENOMIC DNA]</scope>
    <source>
        <strain evidence="3 4">DFW100M-13</strain>
    </source>
</reference>
<evidence type="ECO:0000313" key="3">
    <source>
        <dbReference type="EMBL" id="QAY59451.1"/>
    </source>
</evidence>
<dbReference type="Gene3D" id="3.40.50.720">
    <property type="entry name" value="NAD(P)-binding Rossmann-like Domain"/>
    <property type="match status" value="1"/>
</dbReference>
<dbReference type="OrthoDB" id="4577644at2"/>